<reference evidence="1" key="1">
    <citation type="submission" date="2018-05" db="EMBL/GenBank/DDBJ databases">
        <authorList>
            <person name="Lanie J.A."/>
            <person name="Ng W.-L."/>
            <person name="Kazmierczak K.M."/>
            <person name="Andrzejewski T.M."/>
            <person name="Davidsen T.M."/>
            <person name="Wayne K.J."/>
            <person name="Tettelin H."/>
            <person name="Glass J.I."/>
            <person name="Rusch D."/>
            <person name="Podicherti R."/>
            <person name="Tsui H.-C.T."/>
            <person name="Winkler M.E."/>
        </authorList>
    </citation>
    <scope>NUCLEOTIDE SEQUENCE</scope>
</reference>
<sequence length="31" mass="3444">RGRSLVLCPNVYKNQTPALSGNRAEPEFGLR</sequence>
<name>A0A382ANT2_9ZZZZ</name>
<feature type="non-terminal residue" evidence="1">
    <location>
        <position position="1"/>
    </location>
</feature>
<protein>
    <submittedName>
        <fullName evidence="1">Uncharacterized protein</fullName>
    </submittedName>
</protein>
<dbReference type="AlphaFoldDB" id="A0A382ANT2"/>
<gene>
    <name evidence="1" type="ORF">METZ01_LOCUS155646</name>
</gene>
<organism evidence="1">
    <name type="scientific">marine metagenome</name>
    <dbReference type="NCBI Taxonomy" id="408172"/>
    <lineage>
        <taxon>unclassified sequences</taxon>
        <taxon>metagenomes</taxon>
        <taxon>ecological metagenomes</taxon>
    </lineage>
</organism>
<proteinExistence type="predicted"/>
<dbReference type="EMBL" id="UINC01026047">
    <property type="protein sequence ID" value="SVB02792.1"/>
    <property type="molecule type" value="Genomic_DNA"/>
</dbReference>
<accession>A0A382ANT2</accession>
<evidence type="ECO:0000313" key="1">
    <source>
        <dbReference type="EMBL" id="SVB02792.1"/>
    </source>
</evidence>